<dbReference type="Proteomes" id="UP001177023">
    <property type="component" value="Unassembled WGS sequence"/>
</dbReference>
<keyword evidence="1" id="KW-1133">Transmembrane helix</keyword>
<keyword evidence="3" id="KW-1185">Reference proteome</keyword>
<proteinExistence type="predicted"/>
<dbReference type="EMBL" id="CATQJA010000378">
    <property type="protein sequence ID" value="CAJ0559762.1"/>
    <property type="molecule type" value="Genomic_DNA"/>
</dbReference>
<evidence type="ECO:0000313" key="3">
    <source>
        <dbReference type="Proteomes" id="UP001177023"/>
    </source>
</evidence>
<evidence type="ECO:0000256" key="1">
    <source>
        <dbReference type="SAM" id="Phobius"/>
    </source>
</evidence>
<protein>
    <submittedName>
        <fullName evidence="2">Uncharacterized protein</fullName>
    </submittedName>
</protein>
<keyword evidence="1" id="KW-0812">Transmembrane</keyword>
<keyword evidence="1" id="KW-0472">Membrane</keyword>
<sequence length="132" mass="15152">MQRELFRALIFQLIVPLICVFSPMGFFFLAAVTGFEDWNSDIVSVMLMFDPILEPLVLMSCLRCYRAPMLRWFHCERKQVYDTAASGRLDATADPVPYVVSRNRLLHFELWDLDGKLVYHLISGSGNSGSKQ</sequence>
<dbReference type="PANTHER" id="PTHR22943">
    <property type="entry name" value="7-TRANSMEMBRANE DOMAIN RECEPTOR C.ELEGANS"/>
    <property type="match status" value="1"/>
</dbReference>
<dbReference type="SUPFAM" id="SSF81321">
    <property type="entry name" value="Family A G protein-coupled receptor-like"/>
    <property type="match status" value="1"/>
</dbReference>
<feature type="non-terminal residue" evidence="2">
    <location>
        <position position="132"/>
    </location>
</feature>
<evidence type="ECO:0000313" key="2">
    <source>
        <dbReference type="EMBL" id="CAJ0559762.1"/>
    </source>
</evidence>
<gene>
    <name evidence="2" type="ORF">MSPICULIGERA_LOCUS1371</name>
</gene>
<dbReference type="PANTHER" id="PTHR22943:SF248">
    <property type="entry name" value="SEVEN TM RECEPTOR"/>
    <property type="match status" value="1"/>
</dbReference>
<reference evidence="2" key="1">
    <citation type="submission" date="2023-06" db="EMBL/GenBank/DDBJ databases">
        <authorList>
            <person name="Delattre M."/>
        </authorList>
    </citation>
    <scope>NUCLEOTIDE SEQUENCE</scope>
    <source>
        <strain evidence="2">AF72</strain>
    </source>
</reference>
<accession>A0AA36C5D2</accession>
<dbReference type="InterPro" id="IPR019428">
    <property type="entry name" value="7TM_GPCR_serpentine_rcpt_Str"/>
</dbReference>
<feature type="transmembrane region" description="Helical" evidence="1">
    <location>
        <begin position="9"/>
        <end position="30"/>
    </location>
</feature>
<name>A0AA36C5D2_9BILA</name>
<dbReference type="Pfam" id="PF10326">
    <property type="entry name" value="7TM_GPCR_Str"/>
    <property type="match status" value="1"/>
</dbReference>
<organism evidence="2 3">
    <name type="scientific">Mesorhabditis spiculigera</name>
    <dbReference type="NCBI Taxonomy" id="96644"/>
    <lineage>
        <taxon>Eukaryota</taxon>
        <taxon>Metazoa</taxon>
        <taxon>Ecdysozoa</taxon>
        <taxon>Nematoda</taxon>
        <taxon>Chromadorea</taxon>
        <taxon>Rhabditida</taxon>
        <taxon>Rhabditina</taxon>
        <taxon>Rhabditomorpha</taxon>
        <taxon>Rhabditoidea</taxon>
        <taxon>Rhabditidae</taxon>
        <taxon>Mesorhabditinae</taxon>
        <taxon>Mesorhabditis</taxon>
    </lineage>
</organism>
<comment type="caution">
    <text evidence="2">The sequence shown here is derived from an EMBL/GenBank/DDBJ whole genome shotgun (WGS) entry which is preliminary data.</text>
</comment>
<dbReference type="AlphaFoldDB" id="A0AA36C5D2"/>
<feature type="transmembrane region" description="Helical" evidence="1">
    <location>
        <begin position="42"/>
        <end position="62"/>
    </location>
</feature>